<organism evidence="2 3">
    <name type="scientific">Paspalum notatum var. saurae</name>
    <dbReference type="NCBI Taxonomy" id="547442"/>
    <lineage>
        <taxon>Eukaryota</taxon>
        <taxon>Viridiplantae</taxon>
        <taxon>Streptophyta</taxon>
        <taxon>Embryophyta</taxon>
        <taxon>Tracheophyta</taxon>
        <taxon>Spermatophyta</taxon>
        <taxon>Magnoliopsida</taxon>
        <taxon>Liliopsida</taxon>
        <taxon>Poales</taxon>
        <taxon>Poaceae</taxon>
        <taxon>PACMAD clade</taxon>
        <taxon>Panicoideae</taxon>
        <taxon>Andropogonodae</taxon>
        <taxon>Paspaleae</taxon>
        <taxon>Paspalinae</taxon>
        <taxon>Paspalum</taxon>
    </lineage>
</organism>
<dbReference type="PANTHER" id="PTHR33070">
    <property type="entry name" value="OS06G0725500 PROTEIN"/>
    <property type="match status" value="1"/>
</dbReference>
<reference evidence="2 3" key="1">
    <citation type="submission" date="2024-02" db="EMBL/GenBank/DDBJ databases">
        <title>High-quality chromosome-scale genome assembly of Pensacola bahiagrass (Paspalum notatum Flugge var. saurae).</title>
        <authorList>
            <person name="Vega J.M."/>
            <person name="Podio M."/>
            <person name="Orjuela J."/>
            <person name="Siena L.A."/>
            <person name="Pessino S.C."/>
            <person name="Combes M.C."/>
            <person name="Mariac C."/>
            <person name="Albertini E."/>
            <person name="Pupilli F."/>
            <person name="Ortiz J.P.A."/>
            <person name="Leblanc O."/>
        </authorList>
    </citation>
    <scope>NUCLEOTIDE SEQUENCE [LARGE SCALE GENOMIC DNA]</scope>
    <source>
        <strain evidence="2">R1</strain>
        <tissue evidence="2">Leaf</tissue>
    </source>
</reference>
<dbReference type="PANTHER" id="PTHR33070:SF107">
    <property type="entry name" value="DUF241 DOMAIN-CONTAINING PROTEIN"/>
    <property type="match status" value="1"/>
</dbReference>
<dbReference type="GO" id="GO:0048367">
    <property type="term" value="P:shoot system development"/>
    <property type="evidence" value="ECO:0007669"/>
    <property type="project" value="InterPro"/>
</dbReference>
<sequence>MAYHLRSTSLPSSPRSNEASVEEQLQSLKAAISSPSAAIETMVDALSKLGSVYDYIDVLTCLPSSQRKEVEEELERSLALLDLCNAVQESLMELKTTVQGMRLALKRGQDAALQTKVQCYARAAKKAQKLFNKVNKKTTSDIEGCRVIKLIAEARDIAVSILESTLHLLSKQLAMPSSSKWSLVSKSFQKKRVVCEAEQLQGLELDIVDLESGVGTLFRTLIQNRERVMDFMKNLS</sequence>
<accession>A0AAQ3UPV5</accession>
<evidence type="ECO:0000256" key="1">
    <source>
        <dbReference type="SAM" id="MobiDB-lite"/>
    </source>
</evidence>
<gene>
    <name evidence="2" type="ORF">U9M48_041128</name>
</gene>
<dbReference type="AlphaFoldDB" id="A0AAQ3UPV5"/>
<keyword evidence="3" id="KW-1185">Reference proteome</keyword>
<dbReference type="InterPro" id="IPR004320">
    <property type="entry name" value="BPS1_pln"/>
</dbReference>
<dbReference type="Pfam" id="PF03087">
    <property type="entry name" value="BPS1"/>
    <property type="match status" value="1"/>
</dbReference>
<proteinExistence type="predicted"/>
<dbReference type="Proteomes" id="UP001341281">
    <property type="component" value="Chromosome 09"/>
</dbReference>
<name>A0AAQ3UPV5_PASNO</name>
<dbReference type="EMBL" id="CP144753">
    <property type="protein sequence ID" value="WVZ95348.1"/>
    <property type="molecule type" value="Genomic_DNA"/>
</dbReference>
<evidence type="ECO:0000313" key="2">
    <source>
        <dbReference type="EMBL" id="WVZ95348.1"/>
    </source>
</evidence>
<feature type="compositionally biased region" description="Low complexity" evidence="1">
    <location>
        <begin position="1"/>
        <end position="16"/>
    </location>
</feature>
<protein>
    <submittedName>
        <fullName evidence="2">Uncharacterized protein</fullName>
    </submittedName>
</protein>
<evidence type="ECO:0000313" key="3">
    <source>
        <dbReference type="Proteomes" id="UP001341281"/>
    </source>
</evidence>
<dbReference type="GO" id="GO:0048364">
    <property type="term" value="P:root development"/>
    <property type="evidence" value="ECO:0007669"/>
    <property type="project" value="InterPro"/>
</dbReference>
<feature type="region of interest" description="Disordered" evidence="1">
    <location>
        <begin position="1"/>
        <end position="21"/>
    </location>
</feature>